<dbReference type="PANTHER" id="PTHR43214">
    <property type="entry name" value="TWO-COMPONENT RESPONSE REGULATOR"/>
    <property type="match status" value="1"/>
</dbReference>
<dbReference type="InterPro" id="IPR001789">
    <property type="entry name" value="Sig_transdc_resp-reg_receiver"/>
</dbReference>
<feature type="modified residue" description="4-aspartylphosphate" evidence="5">
    <location>
        <position position="53"/>
    </location>
</feature>
<dbReference type="RefSeq" id="WP_111659768.1">
    <property type="nucleotide sequence ID" value="NZ_QLLO01000004.1"/>
</dbReference>
<dbReference type="AlphaFoldDB" id="A0A327RDP9"/>
<protein>
    <submittedName>
        <fullName evidence="8">LuxR family two component transcriptional regulator</fullName>
    </submittedName>
</protein>
<dbReference type="InterPro" id="IPR039420">
    <property type="entry name" value="WalR-like"/>
</dbReference>
<dbReference type="CDD" id="cd17535">
    <property type="entry name" value="REC_NarL-like"/>
    <property type="match status" value="1"/>
</dbReference>
<keyword evidence="4" id="KW-0804">Transcription</keyword>
<evidence type="ECO:0000259" key="7">
    <source>
        <dbReference type="PROSITE" id="PS50110"/>
    </source>
</evidence>
<keyword evidence="9" id="KW-1185">Reference proteome</keyword>
<dbReference type="PROSITE" id="PS00622">
    <property type="entry name" value="HTH_LUXR_1"/>
    <property type="match status" value="1"/>
</dbReference>
<dbReference type="CDD" id="cd06170">
    <property type="entry name" value="LuxR_C_like"/>
    <property type="match status" value="1"/>
</dbReference>
<dbReference type="Proteomes" id="UP000248703">
    <property type="component" value="Unassembled WGS sequence"/>
</dbReference>
<feature type="domain" description="Response regulatory" evidence="7">
    <location>
        <begin position="2"/>
        <end position="118"/>
    </location>
</feature>
<evidence type="ECO:0000313" key="9">
    <source>
        <dbReference type="Proteomes" id="UP000248703"/>
    </source>
</evidence>
<dbReference type="Pfam" id="PF00196">
    <property type="entry name" value="GerE"/>
    <property type="match status" value="1"/>
</dbReference>
<evidence type="ECO:0000313" key="8">
    <source>
        <dbReference type="EMBL" id="RAJ15100.1"/>
    </source>
</evidence>
<dbReference type="InterPro" id="IPR016032">
    <property type="entry name" value="Sig_transdc_resp-reg_C-effctor"/>
</dbReference>
<feature type="domain" description="HTH luxR-type" evidence="6">
    <location>
        <begin position="141"/>
        <end position="206"/>
    </location>
</feature>
<dbReference type="InterPro" id="IPR011006">
    <property type="entry name" value="CheY-like_superfamily"/>
</dbReference>
<dbReference type="InterPro" id="IPR058245">
    <property type="entry name" value="NreC/VraR/RcsB-like_REC"/>
</dbReference>
<dbReference type="EMBL" id="QLLO01000004">
    <property type="protein sequence ID" value="RAJ15100.1"/>
    <property type="molecule type" value="Genomic_DNA"/>
</dbReference>
<organism evidence="8 9">
    <name type="scientific">Olleya aquimaris</name>
    <dbReference type="NCBI Taxonomy" id="639310"/>
    <lineage>
        <taxon>Bacteria</taxon>
        <taxon>Pseudomonadati</taxon>
        <taxon>Bacteroidota</taxon>
        <taxon>Flavobacteriia</taxon>
        <taxon>Flavobacteriales</taxon>
        <taxon>Flavobacteriaceae</taxon>
    </lineage>
</organism>
<dbReference type="SMART" id="SM00448">
    <property type="entry name" value="REC"/>
    <property type="match status" value="1"/>
</dbReference>
<dbReference type="Pfam" id="PF00072">
    <property type="entry name" value="Response_reg"/>
    <property type="match status" value="1"/>
</dbReference>
<evidence type="ECO:0000256" key="5">
    <source>
        <dbReference type="PROSITE-ProRule" id="PRU00169"/>
    </source>
</evidence>
<evidence type="ECO:0000256" key="2">
    <source>
        <dbReference type="ARBA" id="ARBA00023015"/>
    </source>
</evidence>
<sequence length="208" mass="23002">MKVLVVDDHVILRKGIIQILKNEFSNASFIEASNGIEALKLLTKKVLDIALIDISMPKIDGIEVVKKAKSSQISTPILILSMQPEEQYAIRVLKAGAHGFLKKDCDPEVLIEAVKKVLDGKKYISENVANMLVNTTTYKPVDSLIELLSDRELEVVRLMASGKSVKEIAQSISLSANTISTYRSRILQKLNLKNNASIVKFAVDNNII</sequence>
<dbReference type="PANTHER" id="PTHR43214:SF41">
    <property type="entry name" value="NITRATE_NITRITE RESPONSE REGULATOR PROTEIN NARP"/>
    <property type="match status" value="1"/>
</dbReference>
<dbReference type="GO" id="GO:0000160">
    <property type="term" value="P:phosphorelay signal transduction system"/>
    <property type="evidence" value="ECO:0007669"/>
    <property type="project" value="InterPro"/>
</dbReference>
<dbReference type="PRINTS" id="PR00038">
    <property type="entry name" value="HTHLUXR"/>
</dbReference>
<keyword evidence="2" id="KW-0805">Transcription regulation</keyword>
<dbReference type="SUPFAM" id="SSF46894">
    <property type="entry name" value="C-terminal effector domain of the bipartite response regulators"/>
    <property type="match status" value="1"/>
</dbReference>
<accession>A0A327RDP9</accession>
<gene>
    <name evidence="8" type="ORF">LY08_01450</name>
</gene>
<dbReference type="Gene3D" id="3.40.50.2300">
    <property type="match status" value="1"/>
</dbReference>
<dbReference type="OrthoDB" id="9795108at2"/>
<keyword evidence="1 5" id="KW-0597">Phosphoprotein</keyword>
<dbReference type="PROSITE" id="PS50110">
    <property type="entry name" value="RESPONSE_REGULATORY"/>
    <property type="match status" value="1"/>
</dbReference>
<proteinExistence type="predicted"/>
<evidence type="ECO:0000256" key="3">
    <source>
        <dbReference type="ARBA" id="ARBA00023125"/>
    </source>
</evidence>
<dbReference type="SMART" id="SM00421">
    <property type="entry name" value="HTH_LUXR"/>
    <property type="match status" value="1"/>
</dbReference>
<dbReference type="InterPro" id="IPR000792">
    <property type="entry name" value="Tscrpt_reg_LuxR_C"/>
</dbReference>
<evidence type="ECO:0000256" key="4">
    <source>
        <dbReference type="ARBA" id="ARBA00023163"/>
    </source>
</evidence>
<dbReference type="GO" id="GO:0006355">
    <property type="term" value="P:regulation of DNA-templated transcription"/>
    <property type="evidence" value="ECO:0007669"/>
    <property type="project" value="InterPro"/>
</dbReference>
<evidence type="ECO:0000259" key="6">
    <source>
        <dbReference type="PROSITE" id="PS50043"/>
    </source>
</evidence>
<dbReference type="PROSITE" id="PS50043">
    <property type="entry name" value="HTH_LUXR_2"/>
    <property type="match status" value="1"/>
</dbReference>
<dbReference type="GO" id="GO:0003677">
    <property type="term" value="F:DNA binding"/>
    <property type="evidence" value="ECO:0007669"/>
    <property type="project" value="UniProtKB-KW"/>
</dbReference>
<comment type="caution">
    <text evidence="8">The sequence shown here is derived from an EMBL/GenBank/DDBJ whole genome shotgun (WGS) entry which is preliminary data.</text>
</comment>
<dbReference type="SUPFAM" id="SSF52172">
    <property type="entry name" value="CheY-like"/>
    <property type="match status" value="1"/>
</dbReference>
<name>A0A327RDP9_9FLAO</name>
<reference evidence="8 9" key="1">
    <citation type="submission" date="2018-06" db="EMBL/GenBank/DDBJ databases">
        <title>Genomic Encyclopedia of Archaeal and Bacterial Type Strains, Phase II (KMG-II): from individual species to whole genera.</title>
        <authorList>
            <person name="Goeker M."/>
        </authorList>
    </citation>
    <scope>NUCLEOTIDE SEQUENCE [LARGE SCALE GENOMIC DNA]</scope>
    <source>
        <strain evidence="8 9">DSM 24464</strain>
    </source>
</reference>
<keyword evidence="3" id="KW-0238">DNA-binding</keyword>
<evidence type="ECO:0000256" key="1">
    <source>
        <dbReference type="ARBA" id="ARBA00022553"/>
    </source>
</evidence>